<evidence type="ECO:0000313" key="1">
    <source>
        <dbReference type="EMBL" id="PNX62633.1"/>
    </source>
</evidence>
<name>A0A2K3K8N7_TRIPR</name>
<comment type="caution">
    <text evidence="1">The sequence shown here is derived from an EMBL/GenBank/DDBJ whole genome shotgun (WGS) entry which is preliminary data.</text>
</comment>
<dbReference type="AlphaFoldDB" id="A0A2K3K8N7"/>
<dbReference type="EMBL" id="ASHM01149262">
    <property type="protein sequence ID" value="PNX62633.1"/>
    <property type="molecule type" value="Genomic_DNA"/>
</dbReference>
<gene>
    <name evidence="1" type="ORF">L195_g061240</name>
</gene>
<sequence length="51" mass="5444">MGGRVELSVLDRVNIYFVAPVKGVGLYLVSADWYIGALSFTGVTAVLITIV</sequence>
<reference evidence="1 2" key="2">
    <citation type="journal article" date="2017" name="Front. Plant Sci.">
        <title>Gene Classification and Mining of Molecular Markers Useful in Red Clover (Trifolium pratense) Breeding.</title>
        <authorList>
            <person name="Istvanek J."/>
            <person name="Dluhosova J."/>
            <person name="Dluhos P."/>
            <person name="Patkova L."/>
            <person name="Nedelnik J."/>
            <person name="Repkova J."/>
        </authorList>
    </citation>
    <scope>NUCLEOTIDE SEQUENCE [LARGE SCALE GENOMIC DNA]</scope>
    <source>
        <strain evidence="2">cv. Tatra</strain>
        <tissue evidence="1">Young leaves</tissue>
    </source>
</reference>
<protein>
    <submittedName>
        <fullName evidence="1">Uncharacterized protein</fullName>
    </submittedName>
</protein>
<feature type="non-terminal residue" evidence="1">
    <location>
        <position position="51"/>
    </location>
</feature>
<accession>A0A2K3K8N7</accession>
<organism evidence="1 2">
    <name type="scientific">Trifolium pratense</name>
    <name type="common">Red clover</name>
    <dbReference type="NCBI Taxonomy" id="57577"/>
    <lineage>
        <taxon>Eukaryota</taxon>
        <taxon>Viridiplantae</taxon>
        <taxon>Streptophyta</taxon>
        <taxon>Embryophyta</taxon>
        <taxon>Tracheophyta</taxon>
        <taxon>Spermatophyta</taxon>
        <taxon>Magnoliopsida</taxon>
        <taxon>eudicotyledons</taxon>
        <taxon>Gunneridae</taxon>
        <taxon>Pentapetalae</taxon>
        <taxon>rosids</taxon>
        <taxon>fabids</taxon>
        <taxon>Fabales</taxon>
        <taxon>Fabaceae</taxon>
        <taxon>Papilionoideae</taxon>
        <taxon>50 kb inversion clade</taxon>
        <taxon>NPAAA clade</taxon>
        <taxon>Hologalegina</taxon>
        <taxon>IRL clade</taxon>
        <taxon>Trifolieae</taxon>
        <taxon>Trifolium</taxon>
    </lineage>
</organism>
<proteinExistence type="predicted"/>
<reference evidence="1 2" key="1">
    <citation type="journal article" date="2014" name="Am. J. Bot.">
        <title>Genome assembly and annotation for red clover (Trifolium pratense; Fabaceae).</title>
        <authorList>
            <person name="Istvanek J."/>
            <person name="Jaros M."/>
            <person name="Krenek A."/>
            <person name="Repkova J."/>
        </authorList>
    </citation>
    <scope>NUCLEOTIDE SEQUENCE [LARGE SCALE GENOMIC DNA]</scope>
    <source>
        <strain evidence="2">cv. Tatra</strain>
        <tissue evidence="1">Young leaves</tissue>
    </source>
</reference>
<evidence type="ECO:0000313" key="2">
    <source>
        <dbReference type="Proteomes" id="UP000236291"/>
    </source>
</evidence>
<dbReference type="Proteomes" id="UP000236291">
    <property type="component" value="Unassembled WGS sequence"/>
</dbReference>